<dbReference type="Proteomes" id="UP000184339">
    <property type="component" value="Unassembled WGS sequence"/>
</dbReference>
<dbReference type="OrthoDB" id="1643408at2"/>
<name>A0A1M7PSY6_9BURK</name>
<dbReference type="InterPro" id="IPR050712">
    <property type="entry name" value="NAD(P)H-dep_reductase"/>
</dbReference>
<dbReference type="AlphaFoldDB" id="A0A1M7PSY6"/>
<dbReference type="InterPro" id="IPR029039">
    <property type="entry name" value="Flavoprotein-like_sf"/>
</dbReference>
<dbReference type="GO" id="GO:0010181">
    <property type="term" value="F:FMN binding"/>
    <property type="evidence" value="ECO:0007669"/>
    <property type="project" value="TreeGrafter"/>
</dbReference>
<dbReference type="SUPFAM" id="SSF52218">
    <property type="entry name" value="Flavoproteins"/>
    <property type="match status" value="1"/>
</dbReference>
<sequence>MKILAISGSLRAASINSMLLRVMAEVAPPGMEVRVYRELGLLPLFNPDLTELPAIVASLRDQLLRAEALVIASPEYAHGVTGAIKNGLDWMVGNESFIGKPVALLNASPRATHAYASLRETITVMSAQVVEAASITLPLLGANLSESAMRADPQICGMLRAALLSLKDAHRSSVSAQAGIA</sequence>
<proteinExistence type="predicted"/>
<dbReference type="RefSeq" id="WP_072785231.1">
    <property type="nucleotide sequence ID" value="NZ_FRCX01000005.1"/>
</dbReference>
<gene>
    <name evidence="2" type="ORF">SAMN05192549_105362</name>
</gene>
<dbReference type="EMBL" id="FRCX01000005">
    <property type="protein sequence ID" value="SHN20500.1"/>
    <property type="molecule type" value="Genomic_DNA"/>
</dbReference>
<dbReference type="InterPro" id="IPR005025">
    <property type="entry name" value="FMN_Rdtase-like_dom"/>
</dbReference>
<reference evidence="3" key="1">
    <citation type="submission" date="2016-11" db="EMBL/GenBank/DDBJ databases">
        <authorList>
            <person name="Varghese N."/>
            <person name="Submissions S."/>
        </authorList>
    </citation>
    <scope>NUCLEOTIDE SEQUENCE [LARGE SCALE GENOMIC DNA]</scope>
    <source>
        <strain evidence="3">Sac-22</strain>
    </source>
</reference>
<protein>
    <submittedName>
        <fullName evidence="2">NAD(P)H-dependent FMN reductase</fullName>
    </submittedName>
</protein>
<evidence type="ECO:0000313" key="2">
    <source>
        <dbReference type="EMBL" id="SHN20500.1"/>
    </source>
</evidence>
<dbReference type="Gene3D" id="3.40.50.360">
    <property type="match status" value="1"/>
</dbReference>
<evidence type="ECO:0000313" key="3">
    <source>
        <dbReference type="Proteomes" id="UP000184339"/>
    </source>
</evidence>
<dbReference type="GO" id="GO:0016491">
    <property type="term" value="F:oxidoreductase activity"/>
    <property type="evidence" value="ECO:0007669"/>
    <property type="project" value="InterPro"/>
</dbReference>
<dbReference type="PANTHER" id="PTHR30543:SF21">
    <property type="entry name" value="NAD(P)H-DEPENDENT FMN REDUCTASE LOT6"/>
    <property type="match status" value="1"/>
</dbReference>
<dbReference type="PANTHER" id="PTHR30543">
    <property type="entry name" value="CHROMATE REDUCTASE"/>
    <property type="match status" value="1"/>
</dbReference>
<organism evidence="2 3">
    <name type="scientific">Duganella sacchari</name>
    <dbReference type="NCBI Taxonomy" id="551987"/>
    <lineage>
        <taxon>Bacteria</taxon>
        <taxon>Pseudomonadati</taxon>
        <taxon>Pseudomonadota</taxon>
        <taxon>Betaproteobacteria</taxon>
        <taxon>Burkholderiales</taxon>
        <taxon>Oxalobacteraceae</taxon>
        <taxon>Telluria group</taxon>
        <taxon>Duganella</taxon>
    </lineage>
</organism>
<dbReference type="Pfam" id="PF03358">
    <property type="entry name" value="FMN_red"/>
    <property type="match status" value="1"/>
</dbReference>
<evidence type="ECO:0000259" key="1">
    <source>
        <dbReference type="Pfam" id="PF03358"/>
    </source>
</evidence>
<accession>A0A1M7PSY6</accession>
<dbReference type="STRING" id="551987.SAMN05192549_105362"/>
<feature type="domain" description="NADPH-dependent FMN reductase-like" evidence="1">
    <location>
        <begin position="1"/>
        <end position="133"/>
    </location>
</feature>
<keyword evidence="3" id="KW-1185">Reference proteome</keyword>
<dbReference type="GO" id="GO:0005829">
    <property type="term" value="C:cytosol"/>
    <property type="evidence" value="ECO:0007669"/>
    <property type="project" value="TreeGrafter"/>
</dbReference>